<dbReference type="EMBL" id="PKMF04000004">
    <property type="protein sequence ID" value="KAK7860863.1"/>
    <property type="molecule type" value="Genomic_DNA"/>
</dbReference>
<dbReference type="AlphaFoldDB" id="A0AAW0ME49"/>
<dbReference type="Proteomes" id="UP000237347">
    <property type="component" value="Unassembled WGS sequence"/>
</dbReference>
<protein>
    <submittedName>
        <fullName evidence="1">Uncharacterized protein</fullName>
    </submittedName>
</protein>
<sequence length="119" mass="13477">MFVAAAVISYSSVFYFPFMLVERWNLFARGLALVFRSNPLTLINPLIKQVQISSIDKPLSIVVAEVAKVHIAKTEKHNIHLGLKVEAIKWVAHCEAWTKQKTTTKFKRPQQASRISLGD</sequence>
<comment type="caution">
    <text evidence="1">The sequence shown here is derived from an EMBL/GenBank/DDBJ whole genome shotgun (WGS) entry which is preliminary data.</text>
</comment>
<proteinExistence type="predicted"/>
<reference evidence="1 2" key="1">
    <citation type="journal article" date="2018" name="Sci. Data">
        <title>The draft genome sequence of cork oak.</title>
        <authorList>
            <person name="Ramos A.M."/>
            <person name="Usie A."/>
            <person name="Barbosa P."/>
            <person name="Barros P.M."/>
            <person name="Capote T."/>
            <person name="Chaves I."/>
            <person name="Simoes F."/>
            <person name="Abreu I."/>
            <person name="Carrasquinho I."/>
            <person name="Faro C."/>
            <person name="Guimaraes J.B."/>
            <person name="Mendonca D."/>
            <person name="Nobrega F."/>
            <person name="Rodrigues L."/>
            <person name="Saibo N.J.M."/>
            <person name="Varela M.C."/>
            <person name="Egas C."/>
            <person name="Matos J."/>
            <person name="Miguel C.M."/>
            <person name="Oliveira M.M."/>
            <person name="Ricardo C.P."/>
            <person name="Goncalves S."/>
        </authorList>
    </citation>
    <scope>NUCLEOTIDE SEQUENCE [LARGE SCALE GENOMIC DNA]</scope>
    <source>
        <strain evidence="2">cv. HL8</strain>
    </source>
</reference>
<keyword evidence="2" id="KW-1185">Reference proteome</keyword>
<accession>A0AAW0ME49</accession>
<gene>
    <name evidence="1" type="ORF">CFP56_029129</name>
</gene>
<evidence type="ECO:0000313" key="1">
    <source>
        <dbReference type="EMBL" id="KAK7860863.1"/>
    </source>
</evidence>
<organism evidence="1 2">
    <name type="scientific">Quercus suber</name>
    <name type="common">Cork oak</name>
    <dbReference type="NCBI Taxonomy" id="58331"/>
    <lineage>
        <taxon>Eukaryota</taxon>
        <taxon>Viridiplantae</taxon>
        <taxon>Streptophyta</taxon>
        <taxon>Embryophyta</taxon>
        <taxon>Tracheophyta</taxon>
        <taxon>Spermatophyta</taxon>
        <taxon>Magnoliopsida</taxon>
        <taxon>eudicotyledons</taxon>
        <taxon>Gunneridae</taxon>
        <taxon>Pentapetalae</taxon>
        <taxon>rosids</taxon>
        <taxon>fabids</taxon>
        <taxon>Fagales</taxon>
        <taxon>Fagaceae</taxon>
        <taxon>Quercus</taxon>
    </lineage>
</organism>
<name>A0AAW0ME49_QUESU</name>
<evidence type="ECO:0000313" key="2">
    <source>
        <dbReference type="Proteomes" id="UP000237347"/>
    </source>
</evidence>